<reference evidence="2 3" key="1">
    <citation type="submission" date="2023-11" db="EMBL/GenBank/DDBJ databases">
        <authorList>
            <person name="Xu M."/>
            <person name="Jiang T."/>
        </authorList>
    </citation>
    <scope>NUCLEOTIDE SEQUENCE [LARGE SCALE GENOMIC DNA]</scope>
    <source>
        <strain evidence="2 3">SD</strain>
    </source>
</reference>
<accession>A0ABU4VHU2</accession>
<feature type="chain" id="PRO_5046000898" description="D-glucuronyl C5-epimerase C-terminal domain-containing protein" evidence="1">
    <location>
        <begin position="38"/>
        <end position="683"/>
    </location>
</feature>
<evidence type="ECO:0000256" key="1">
    <source>
        <dbReference type="SAM" id="SignalP"/>
    </source>
</evidence>
<evidence type="ECO:0000313" key="2">
    <source>
        <dbReference type="EMBL" id="MDX8150947.1"/>
    </source>
</evidence>
<dbReference type="InterPro" id="IPR006311">
    <property type="entry name" value="TAT_signal"/>
</dbReference>
<organism evidence="2 3">
    <name type="scientific">Patulibacter brassicae</name>
    <dbReference type="NCBI Taxonomy" id="1705717"/>
    <lineage>
        <taxon>Bacteria</taxon>
        <taxon>Bacillati</taxon>
        <taxon>Actinomycetota</taxon>
        <taxon>Thermoleophilia</taxon>
        <taxon>Solirubrobacterales</taxon>
        <taxon>Patulibacteraceae</taxon>
        <taxon>Patulibacter</taxon>
    </lineage>
</organism>
<feature type="signal peptide" evidence="1">
    <location>
        <begin position="1"/>
        <end position="37"/>
    </location>
</feature>
<evidence type="ECO:0008006" key="4">
    <source>
        <dbReference type="Google" id="ProtNLM"/>
    </source>
</evidence>
<sequence length="683" mass="72681">MTGRPRAARVRRRLAAGLAVGALAGTGAAAGASSASAAVRTTADYWAFVDRRQADVEPTWDAAHGVYLPVQSLDDARLDANMLMTHALAASAGHRGPSRRDDRVIALARALTSFPAYLEPPYPQPPGQGHVPGWTASTQRVGGQHVAIDPQIAEALVAAWEARDIVGLPEDLRRRIPEVLSAVAASSFFRYPAMLLTQFNWHADLDAFAARVTGNASFLADYRLQLQRFARGARSPLQAGRTSYLNEGMGLIYAPRASAARGAALLSSPEYESLVVSGLQHYDWAVEQGMERLPAAEEATLRQWSQRALFGDWTHAGYLNWDTSLGTRRWHLARYWGFAQQGLETLLTAGRLAAVPRQRQLATYVADRGLDTYEHLAAQNGGRLPSQLWGVRGRDGAPVQDPVLTASRMAAHAARLAQERAGSGAVSTPRPWFAYDPDVPRLAVSSPAYSTAILLRHPTDDYGGVELARLLSGDGDPVAGLGGSGRAAFGLDVVRGGRLLLDTQPGLVAARRGTTRLSVRHAGKVDLRGTFTRDLVARATVATDGARATVTTSFARNSILVTRTVRAAADATATVRLPLWGAGSARLVRTGGGGGTLGGRWTRLAGARSMLLSSAVGGYRAALCRLPPGARVRLASVRGGPTSPQTRKVVLLSFPAPKARSRTIAVRLVPTTTSPRAGRAACA</sequence>
<evidence type="ECO:0000313" key="3">
    <source>
        <dbReference type="Proteomes" id="UP001277761"/>
    </source>
</evidence>
<keyword evidence="1" id="KW-0732">Signal</keyword>
<dbReference type="EMBL" id="JAXAVX010000002">
    <property type="protein sequence ID" value="MDX8150947.1"/>
    <property type="molecule type" value="Genomic_DNA"/>
</dbReference>
<dbReference type="RefSeq" id="WP_319953100.1">
    <property type="nucleotide sequence ID" value="NZ_JAXAVX010000002.1"/>
</dbReference>
<gene>
    <name evidence="2" type="ORF">SK069_05020</name>
</gene>
<dbReference type="PROSITE" id="PS51318">
    <property type="entry name" value="TAT"/>
    <property type="match status" value="1"/>
</dbReference>
<keyword evidence="3" id="KW-1185">Reference proteome</keyword>
<protein>
    <recommendedName>
        <fullName evidence="4">D-glucuronyl C5-epimerase C-terminal domain-containing protein</fullName>
    </recommendedName>
</protein>
<dbReference type="Proteomes" id="UP001277761">
    <property type="component" value="Unassembled WGS sequence"/>
</dbReference>
<name>A0ABU4VHU2_9ACTN</name>
<proteinExistence type="predicted"/>
<comment type="caution">
    <text evidence="2">The sequence shown here is derived from an EMBL/GenBank/DDBJ whole genome shotgun (WGS) entry which is preliminary data.</text>
</comment>